<sequence length="106" mass="11775">MRINRDNNTLFLIPDTNLVASQIEQLRDFFLEALTGHPDVSTVILQVDGIDTVDSLGVNLIIGIYRQVTSESKLFKITGAGNKFLKVAAFFHFSALFSISGEEKSR</sequence>
<reference evidence="2 3" key="1">
    <citation type="submission" date="2017-03" db="EMBL/GenBank/DDBJ databases">
        <authorList>
            <person name="Afonso C.L."/>
            <person name="Miller P.J."/>
            <person name="Scott M.A."/>
            <person name="Spackman E."/>
            <person name="Goraichik I."/>
            <person name="Dimitrov K.M."/>
            <person name="Suarez D.L."/>
            <person name="Swayne D.E."/>
        </authorList>
    </citation>
    <scope>NUCLEOTIDE SEQUENCE [LARGE SCALE GENOMIC DNA]</scope>
    <source>
        <strain evidence="2">PRJEB14757</strain>
    </source>
</reference>
<gene>
    <name evidence="2" type="ORF">MTBBW1_2100015</name>
</gene>
<evidence type="ECO:0000259" key="1">
    <source>
        <dbReference type="PROSITE" id="PS50801"/>
    </source>
</evidence>
<dbReference type="SUPFAM" id="SSF52091">
    <property type="entry name" value="SpoIIaa-like"/>
    <property type="match status" value="1"/>
</dbReference>
<dbReference type="AlphaFoldDB" id="A0A1W1HCB5"/>
<feature type="domain" description="STAS" evidence="1">
    <location>
        <begin position="1"/>
        <end position="106"/>
    </location>
</feature>
<evidence type="ECO:0000313" key="2">
    <source>
        <dbReference type="EMBL" id="SLM30076.1"/>
    </source>
</evidence>
<dbReference type="RefSeq" id="WP_080807464.1">
    <property type="nucleotide sequence ID" value="NZ_LT828557.1"/>
</dbReference>
<dbReference type="Proteomes" id="UP000191931">
    <property type="component" value="Unassembled WGS sequence"/>
</dbReference>
<protein>
    <recommendedName>
        <fullName evidence="1">STAS domain-containing protein</fullName>
    </recommendedName>
</protein>
<dbReference type="InterPro" id="IPR002645">
    <property type="entry name" value="STAS_dom"/>
</dbReference>
<accession>A0A1W1HCB5</accession>
<keyword evidence="3" id="KW-1185">Reference proteome</keyword>
<proteinExistence type="predicted"/>
<organism evidence="2 3">
    <name type="scientific">Desulfamplus magnetovallimortis</name>
    <dbReference type="NCBI Taxonomy" id="1246637"/>
    <lineage>
        <taxon>Bacteria</taxon>
        <taxon>Pseudomonadati</taxon>
        <taxon>Thermodesulfobacteriota</taxon>
        <taxon>Desulfobacteria</taxon>
        <taxon>Desulfobacterales</taxon>
        <taxon>Desulfobacteraceae</taxon>
        <taxon>Desulfamplus</taxon>
    </lineage>
</organism>
<dbReference type="OrthoDB" id="9796601at2"/>
<name>A0A1W1HCB5_9BACT</name>
<dbReference type="InterPro" id="IPR036513">
    <property type="entry name" value="STAS_dom_sf"/>
</dbReference>
<evidence type="ECO:0000313" key="3">
    <source>
        <dbReference type="Proteomes" id="UP000191931"/>
    </source>
</evidence>
<dbReference type="EMBL" id="FWEV01000125">
    <property type="protein sequence ID" value="SLM30076.1"/>
    <property type="molecule type" value="Genomic_DNA"/>
</dbReference>
<dbReference type="Gene3D" id="3.30.750.24">
    <property type="entry name" value="STAS domain"/>
    <property type="match status" value="1"/>
</dbReference>
<dbReference type="PROSITE" id="PS50801">
    <property type="entry name" value="STAS"/>
    <property type="match status" value="1"/>
</dbReference>
<dbReference type="STRING" id="1246637.MTBBW1_2100015"/>